<dbReference type="KEGG" id="spun:BFF78_01315"/>
<evidence type="ECO:0000313" key="3">
    <source>
        <dbReference type="Proteomes" id="UP000094960"/>
    </source>
</evidence>
<accession>A0A1D7Y2U4</accession>
<dbReference type="EMBL" id="CP017248">
    <property type="protein sequence ID" value="AOR29898.1"/>
    <property type="molecule type" value="Genomic_DNA"/>
</dbReference>
<reference evidence="3" key="1">
    <citation type="submission" date="2016-09" db="EMBL/GenBank/DDBJ databases">
        <title>Streptomyces puniciscabiei strain:TW1S1 Genome sequencing and assembly.</title>
        <authorList>
            <person name="Kim M.-K."/>
            <person name="Kim S.B."/>
        </authorList>
    </citation>
    <scope>NUCLEOTIDE SEQUENCE [LARGE SCALE GENOMIC DNA]</scope>
    <source>
        <strain evidence="3">TW1S1</strain>
    </source>
</reference>
<dbReference type="RefSeq" id="WP_069776553.1">
    <property type="nucleotide sequence ID" value="NZ_CP017248.1"/>
</dbReference>
<dbReference type="AlphaFoldDB" id="A0A1D7Y2U4"/>
<keyword evidence="3" id="KW-1185">Reference proteome</keyword>
<gene>
    <name evidence="2" type="ORF">BFF78_01315</name>
</gene>
<evidence type="ECO:0000313" key="2">
    <source>
        <dbReference type="EMBL" id="AOR29898.1"/>
    </source>
</evidence>
<name>A0A1D7Y2U4_9ACTN</name>
<feature type="signal peptide" evidence="1">
    <location>
        <begin position="1"/>
        <end position="27"/>
    </location>
</feature>
<evidence type="ECO:0000256" key="1">
    <source>
        <dbReference type="SAM" id="SignalP"/>
    </source>
</evidence>
<protein>
    <submittedName>
        <fullName evidence="2">Uncharacterized protein</fullName>
    </submittedName>
</protein>
<feature type="chain" id="PRO_5009102499" evidence="1">
    <location>
        <begin position="28"/>
        <end position="192"/>
    </location>
</feature>
<keyword evidence="1" id="KW-0732">Signal</keyword>
<organism evidence="2 3">
    <name type="scientific">Streptomyces fodineus</name>
    <dbReference type="NCBI Taxonomy" id="1904616"/>
    <lineage>
        <taxon>Bacteria</taxon>
        <taxon>Bacillati</taxon>
        <taxon>Actinomycetota</taxon>
        <taxon>Actinomycetes</taxon>
        <taxon>Kitasatosporales</taxon>
        <taxon>Streptomycetaceae</taxon>
        <taxon>Streptomyces</taxon>
    </lineage>
</organism>
<proteinExistence type="predicted"/>
<dbReference type="Proteomes" id="UP000094960">
    <property type="component" value="Chromosome"/>
</dbReference>
<sequence length="192" mass="20469">MRSHLKLPVTVTAVTLATALAAPVASARTASAAFQGGGNHVMRPSDSQNINVHVTSYGYNDNDDGNGHYGTAQIAYPQIHNEATEDLGTYDHPATFATDPGEFAPGTRIYVPYLQKYFIMEDGCAECSSDWNNGVYHVDLWMGPASTQPEPALGNCEGSVTQDSGIIVNPDPGLPVDTTPMFSDGQCTVVHH</sequence>